<evidence type="ECO:0000313" key="3">
    <source>
        <dbReference type="Proteomes" id="UP000006465"/>
    </source>
</evidence>
<dbReference type="RefSeq" id="WP_014366529.1">
    <property type="nucleotide sequence ID" value="NC_017945.3"/>
</dbReference>
<evidence type="ECO:0000256" key="1">
    <source>
        <dbReference type="SAM" id="Phobius"/>
    </source>
</evidence>
<evidence type="ECO:0000313" key="2">
    <source>
        <dbReference type="EMBL" id="AFK16053.1"/>
    </source>
</evidence>
<keyword evidence="1" id="KW-1133">Transmembrane helix</keyword>
<keyword evidence="1" id="KW-0472">Membrane</keyword>
<dbReference type="KEGG" id="coe:CP258_02175"/>
<feature type="transmembrane region" description="Helical" evidence="1">
    <location>
        <begin position="146"/>
        <end position="166"/>
    </location>
</feature>
<accession>A0AAU8PKD1</accession>
<protein>
    <submittedName>
        <fullName evidence="2">Type VII secretion-associated protein</fullName>
    </submittedName>
</protein>
<sequence>MSKSHDLVITVLDTATVFEGAEDAFRYDLTGAGIVEGWAIEKIIEQAKQLLPQWPAVTIHIIAESKIKEILTECVLEHGAAVTSVAAEEISYIKNEPMEGERPAHMREPQLGEPQLDKETKGVRRKTGRARTSVFRRIAGTEKLHPLHGVLVVLVVVVAAVSWWAMGKGLKDPSIGASAAHIAEDRELVDEPQNAHTEVIPIPTTSAYPPPSNDVMLHHARIQVRLPSSYHLSEKEGMNGMVIAAGDDPELRILLSIDPMRSADIDAVYAELETMITHDPTLTKGQALGVTKPTRLVAYEERPGDGSYARWWSWVDNGHMYSVGCHSKRMSTIPQRAVCRKAVESMSLRSS</sequence>
<dbReference type="NCBIfam" id="TIGR03931">
    <property type="entry name" value="T7SS_Rv3446c"/>
    <property type="match status" value="1"/>
</dbReference>
<name>A0AAU8PKD1_CORPS</name>
<dbReference type="Proteomes" id="UP000006465">
    <property type="component" value="Chromosome"/>
</dbReference>
<gene>
    <name evidence="2" type="ORF">CP258_02175</name>
</gene>
<organism evidence="2 3">
    <name type="scientific">Corynebacterium pseudotuberculosis 258</name>
    <dbReference type="NCBI Taxonomy" id="1168865"/>
    <lineage>
        <taxon>Bacteria</taxon>
        <taxon>Bacillati</taxon>
        <taxon>Actinomycetota</taxon>
        <taxon>Actinomycetes</taxon>
        <taxon>Mycobacteriales</taxon>
        <taxon>Corynebacteriaceae</taxon>
        <taxon>Corynebacterium</taxon>
    </lineage>
</organism>
<reference evidence="2 3" key="1">
    <citation type="journal article" date="2013" name="J. Biotechnol.">
        <title>Genome sequence of Corynebacterium pseudotuberculosis biovar equi strain 258 and prediction of antigenic targets to improve biotechnological vaccine production.</title>
        <authorList>
            <person name="Soares S.C."/>
            <person name="Trost E."/>
            <person name="Ramos R.T."/>
            <person name="Carneiro A.R."/>
            <person name="Santos A.R."/>
            <person name="Pinto A.C."/>
            <person name="Barbosa E."/>
            <person name="Aburjaile F."/>
            <person name="Ali A."/>
            <person name="Diniz C.A."/>
            <person name="Hassan S.S."/>
            <person name="Fiaux K."/>
            <person name="Guimaraes L.C."/>
            <person name="Bakhtiar S.M."/>
            <person name="Pereira U."/>
            <person name="Almeida S.S."/>
            <person name="Abreu V.A."/>
            <person name="Rocha F.S."/>
            <person name="Dorella F.A."/>
            <person name="Miyoshi A."/>
            <person name="Silva A."/>
            <person name="Azevedo V."/>
            <person name="Tauch A."/>
        </authorList>
    </citation>
    <scope>NUCLEOTIDE SEQUENCE [LARGE SCALE GENOMIC DNA]</scope>
    <source>
        <strain evidence="2 3">258</strain>
    </source>
</reference>
<dbReference type="EMBL" id="CP003540">
    <property type="protein sequence ID" value="AFK16053.1"/>
    <property type="molecule type" value="Genomic_DNA"/>
</dbReference>
<proteinExistence type="predicted"/>
<dbReference type="InterPro" id="IPR023840">
    <property type="entry name" value="T7SS_Rv3446c"/>
</dbReference>
<keyword evidence="1" id="KW-0812">Transmembrane</keyword>
<dbReference type="AlphaFoldDB" id="A0AAU8PKD1"/>